<keyword evidence="9" id="KW-0325">Glycoprotein</keyword>
<keyword evidence="4" id="KW-0328">Glycosyltransferase</keyword>
<proteinExistence type="predicted"/>
<dbReference type="GO" id="GO:0031505">
    <property type="term" value="P:fungal-type cell wall organization"/>
    <property type="evidence" value="ECO:0007669"/>
    <property type="project" value="TreeGrafter"/>
</dbReference>
<dbReference type="Gene3D" id="1.10.10.60">
    <property type="entry name" value="Homeodomain-like"/>
    <property type="match status" value="1"/>
</dbReference>
<feature type="domain" description="DEK-C" evidence="12">
    <location>
        <begin position="1182"/>
        <end position="1237"/>
    </location>
</feature>
<dbReference type="Gene3D" id="3.10.120.10">
    <property type="entry name" value="Cytochrome b5-like heme/steroid binding domain"/>
    <property type="match status" value="1"/>
</dbReference>
<feature type="compositionally biased region" description="Polar residues" evidence="10">
    <location>
        <begin position="1"/>
        <end position="21"/>
    </location>
</feature>
<organism evidence="13 14">
    <name type="scientific">Coemansia asiatica</name>
    <dbReference type="NCBI Taxonomy" id="1052880"/>
    <lineage>
        <taxon>Eukaryota</taxon>
        <taxon>Fungi</taxon>
        <taxon>Fungi incertae sedis</taxon>
        <taxon>Zoopagomycota</taxon>
        <taxon>Kickxellomycotina</taxon>
        <taxon>Kickxellomycetes</taxon>
        <taxon>Kickxellales</taxon>
        <taxon>Kickxellaceae</taxon>
        <taxon>Coemansia</taxon>
    </lineage>
</organism>
<evidence type="ECO:0000313" key="14">
    <source>
        <dbReference type="Proteomes" id="UP001145021"/>
    </source>
</evidence>
<dbReference type="GO" id="GO:0006031">
    <property type="term" value="P:chitin biosynthetic process"/>
    <property type="evidence" value="ECO:0007669"/>
    <property type="project" value="TreeGrafter"/>
</dbReference>
<evidence type="ECO:0000313" key="13">
    <source>
        <dbReference type="EMBL" id="KAJ1645546.1"/>
    </source>
</evidence>
<dbReference type="EC" id="2.4.1.16" evidence="2"/>
<dbReference type="Proteomes" id="UP001145021">
    <property type="component" value="Unassembled WGS sequence"/>
</dbReference>
<evidence type="ECO:0000256" key="5">
    <source>
        <dbReference type="ARBA" id="ARBA00022679"/>
    </source>
</evidence>
<dbReference type="SUPFAM" id="SSF109715">
    <property type="entry name" value="DEK C-terminal domain"/>
    <property type="match status" value="1"/>
</dbReference>
<evidence type="ECO:0000256" key="4">
    <source>
        <dbReference type="ARBA" id="ARBA00022676"/>
    </source>
</evidence>
<dbReference type="PANTHER" id="PTHR22914">
    <property type="entry name" value="CHITIN SYNTHASE"/>
    <property type="match status" value="1"/>
</dbReference>
<evidence type="ECO:0000256" key="11">
    <source>
        <dbReference type="SAM" id="Phobius"/>
    </source>
</evidence>
<feature type="transmembrane region" description="Helical" evidence="11">
    <location>
        <begin position="885"/>
        <end position="908"/>
    </location>
</feature>
<feature type="transmembrane region" description="Helical" evidence="11">
    <location>
        <begin position="857"/>
        <end position="878"/>
    </location>
</feature>
<dbReference type="InterPro" id="IPR036400">
    <property type="entry name" value="Cyt_B5-like_heme/steroid_sf"/>
</dbReference>
<feature type="transmembrane region" description="Helical" evidence="11">
    <location>
        <begin position="126"/>
        <end position="146"/>
    </location>
</feature>
<evidence type="ECO:0000256" key="9">
    <source>
        <dbReference type="ARBA" id="ARBA00023180"/>
    </source>
</evidence>
<feature type="transmembrane region" description="Helical" evidence="11">
    <location>
        <begin position="162"/>
        <end position="186"/>
    </location>
</feature>
<dbReference type="PANTHER" id="PTHR22914:SF13">
    <property type="entry name" value="CHITIN SYNTHASE"/>
    <property type="match status" value="1"/>
</dbReference>
<comment type="caution">
    <text evidence="13">The sequence shown here is derived from an EMBL/GenBank/DDBJ whole genome shotgun (WGS) entry which is preliminary data.</text>
</comment>
<keyword evidence="5" id="KW-0808">Transferase</keyword>
<name>A0A9W7XMT5_9FUNG</name>
<dbReference type="InterPro" id="IPR001199">
    <property type="entry name" value="Cyt_B5-like_heme/steroid-bd"/>
</dbReference>
<dbReference type="Pfam" id="PF03142">
    <property type="entry name" value="Chitin_synth_2"/>
    <property type="match status" value="1"/>
</dbReference>
<keyword evidence="14" id="KW-1185">Reference proteome</keyword>
<feature type="transmembrane region" description="Helical" evidence="11">
    <location>
        <begin position="433"/>
        <end position="454"/>
    </location>
</feature>
<dbReference type="GO" id="GO:0005886">
    <property type="term" value="C:plasma membrane"/>
    <property type="evidence" value="ECO:0007669"/>
    <property type="project" value="UniProtKB-SubCell"/>
</dbReference>
<comment type="subcellular location">
    <subcellularLocation>
        <location evidence="1">Cell membrane</location>
        <topology evidence="1">Multi-pass membrane protein</topology>
    </subcellularLocation>
</comment>
<dbReference type="InterPro" id="IPR014876">
    <property type="entry name" value="DEK_C"/>
</dbReference>
<sequence>MNNSGRKSQYLQLDGSQSGSAVNMDASGAQQEPLSPNTNAAFTRGVGFDDQYTAASALAAGAEAGKRNTMFGTLKEAMGVKPNNVEPLDMRTQARKSMGGTGGDGNVEKGTHEHIEAVEITRSRKMWVAFTWLTTFWLPSPVLSVCGRMKRPDVRMAWREKFAICVIIVFMWALLLFIIIGLGLILCPRQYVWTQDDISNLNTAKKSYMSVRGNVYDITNFIKQTNHGNSANPGRPDLMSMYAGFDTNSSFPIPVRTACPDLLSEKDDPNYTMYFPVRGATEDPEAFGDNRFKHYRNSDPISNELKDYDFYRKHFLPNMEKFKKGGVVWKMDWVESMYKDNSLFWRVINNEVFNFQPYIDAIGYGNANTNKYKILDDRFQKILDQSGFGTADITQDWEGLNWDAATKQRNYDCMKTLFYVGKVDSRESVRCLFTNYMLVAFACVLMLVVLVKFLTALQFAKKPRPALPDRFVVCQVPCYTEDEESIAKTINSLIALEYTDKQKLIFLICDGNIVGSGNEKSTPRIVLDILGVDPEYDPPGRDYLAIAEGSRRHNIGKVYSGLYEFEGHVVPFMVVAKVGAPEETNRSGNRGKRDSQIMLMSFFNKVHFNLPMTPLELEIYHQMRHIIGVPPRNYEYLLQVDADTEVMPDSLARLVSACTSDRRIAGICGETMLGNESKSWTTMMQVYEYFISHHMAKAFESLFGSVTCLPGCFCMYRLRTTEGKPLLIAKPVLEAYSELHIDTLHKKNLLSLGEDRYLTTLMMKHFPSFKLKFIQDAKCKTIAPEKWSVLVSQRRRWINSTIHNLAELLFLPDMCGFCFFSMRFVVFLDLFGTITMPTTLMYFAYLIYIAVSKIADVGYISLILIGAIYGLQAIIFILRREWQHIGWMLIYLCAYPLWSFVLPIYSFWHMDDFSWGNTRVVVGDGKRKIIIEDDKPFDPASIPQRRWMEYEKELASAGVLNAPPPNMNPHAGSTKEDDRLSLYSSQSGARLSRVGSAMAFANTPGSANHQSMYGTPVMPAAVGNGAYDPRLSVAMANPHAMAVQQQQYQQQTLSMYDQQSGRMSAAGSVVGDPRLSSFMYGPQQQQQQQQMFAMQTMNGSNQSSPHTSGIGLQQQLGGYMNPDAWVPPTTTSVYGNANMPMQQQMSMYMQPTSPDQMQLYMQQQPFSPSSGGSVPLGSIGAMPTDDQIVDSIRRILVNADLTTTTKKVIRNQLALEYGVDLASKKEFISKIVDQMLIGNSQ</sequence>
<keyword evidence="3" id="KW-1003">Cell membrane</keyword>
<dbReference type="Pfam" id="PF08766">
    <property type="entry name" value="DEK_C"/>
    <property type="match status" value="1"/>
</dbReference>
<dbReference type="SUPFAM" id="SSF55856">
    <property type="entry name" value="Cytochrome b5-like heme/steroid binding domain"/>
    <property type="match status" value="1"/>
</dbReference>
<feature type="region of interest" description="Disordered" evidence="10">
    <location>
        <begin position="1"/>
        <end position="36"/>
    </location>
</feature>
<dbReference type="AlphaFoldDB" id="A0A9W7XMT5"/>
<dbReference type="GO" id="GO:0004100">
    <property type="term" value="F:chitin synthase activity"/>
    <property type="evidence" value="ECO:0007669"/>
    <property type="project" value="UniProtKB-EC"/>
</dbReference>
<evidence type="ECO:0000256" key="1">
    <source>
        <dbReference type="ARBA" id="ARBA00004651"/>
    </source>
</evidence>
<evidence type="ECO:0000256" key="10">
    <source>
        <dbReference type="SAM" id="MobiDB-lite"/>
    </source>
</evidence>
<keyword evidence="8 11" id="KW-0472">Membrane</keyword>
<evidence type="ECO:0000256" key="8">
    <source>
        <dbReference type="ARBA" id="ARBA00023136"/>
    </source>
</evidence>
<dbReference type="GO" id="GO:0030428">
    <property type="term" value="C:cell septum"/>
    <property type="evidence" value="ECO:0007669"/>
    <property type="project" value="TreeGrafter"/>
</dbReference>
<dbReference type="Pfam" id="PF00173">
    <property type="entry name" value="Cyt-b5"/>
    <property type="match status" value="1"/>
</dbReference>
<accession>A0A9W7XMT5</accession>
<evidence type="ECO:0000256" key="6">
    <source>
        <dbReference type="ARBA" id="ARBA00022692"/>
    </source>
</evidence>
<reference evidence="13" key="1">
    <citation type="submission" date="2022-07" db="EMBL/GenBank/DDBJ databases">
        <title>Phylogenomic reconstructions and comparative analyses of Kickxellomycotina fungi.</title>
        <authorList>
            <person name="Reynolds N.K."/>
            <person name="Stajich J.E."/>
            <person name="Barry K."/>
            <person name="Grigoriev I.V."/>
            <person name="Crous P."/>
            <person name="Smith M.E."/>
        </authorList>
    </citation>
    <scope>NUCLEOTIDE SEQUENCE</scope>
    <source>
        <strain evidence="13">NBRC 105413</strain>
    </source>
</reference>
<evidence type="ECO:0000256" key="2">
    <source>
        <dbReference type="ARBA" id="ARBA00012543"/>
    </source>
</evidence>
<evidence type="ECO:0000256" key="3">
    <source>
        <dbReference type="ARBA" id="ARBA00022475"/>
    </source>
</evidence>
<protein>
    <recommendedName>
        <fullName evidence="2">chitin synthase</fullName>
        <ecNumber evidence="2">2.4.1.16</ecNumber>
    </recommendedName>
</protein>
<keyword evidence="6 11" id="KW-0812">Transmembrane</keyword>
<dbReference type="EMBL" id="JANBOH010000100">
    <property type="protein sequence ID" value="KAJ1645546.1"/>
    <property type="molecule type" value="Genomic_DNA"/>
</dbReference>
<gene>
    <name evidence="13" type="ORF">LPJ64_002887</name>
</gene>
<dbReference type="PROSITE" id="PS51998">
    <property type="entry name" value="DEK_C"/>
    <property type="match status" value="1"/>
</dbReference>
<keyword evidence="7 11" id="KW-1133">Transmembrane helix</keyword>
<dbReference type="InterPro" id="IPR004835">
    <property type="entry name" value="Chitin_synth"/>
</dbReference>
<dbReference type="SUPFAM" id="SSF53448">
    <property type="entry name" value="Nucleotide-diphospho-sugar transferases"/>
    <property type="match status" value="1"/>
</dbReference>
<evidence type="ECO:0000256" key="7">
    <source>
        <dbReference type="ARBA" id="ARBA00022989"/>
    </source>
</evidence>
<dbReference type="InterPro" id="IPR029044">
    <property type="entry name" value="Nucleotide-diphossugar_trans"/>
</dbReference>
<feature type="transmembrane region" description="Helical" evidence="11">
    <location>
        <begin position="824"/>
        <end position="851"/>
    </location>
</feature>
<evidence type="ECO:0000259" key="12">
    <source>
        <dbReference type="PROSITE" id="PS51998"/>
    </source>
</evidence>